<proteinExistence type="inferred from homology"/>
<gene>
    <name evidence="8" type="primary">vapC</name>
    <name evidence="10" type="ORF">B5766_01620</name>
</gene>
<evidence type="ECO:0000256" key="8">
    <source>
        <dbReference type="HAMAP-Rule" id="MF_00265"/>
    </source>
</evidence>
<evidence type="ECO:0000256" key="7">
    <source>
        <dbReference type="ARBA" id="ARBA00038093"/>
    </source>
</evidence>
<dbReference type="GO" id="GO:0090729">
    <property type="term" value="F:toxin activity"/>
    <property type="evidence" value="ECO:0007669"/>
    <property type="project" value="UniProtKB-KW"/>
</dbReference>
<feature type="domain" description="PIN" evidence="9">
    <location>
        <begin position="2"/>
        <end position="121"/>
    </location>
</feature>
<keyword evidence="8" id="KW-0800">Toxin</keyword>
<evidence type="ECO:0000259" key="9">
    <source>
        <dbReference type="Pfam" id="PF01850"/>
    </source>
</evidence>
<evidence type="ECO:0000256" key="5">
    <source>
        <dbReference type="ARBA" id="ARBA00022801"/>
    </source>
</evidence>
<comment type="caution">
    <text evidence="10">The sequence shown here is derived from an EMBL/GenBank/DDBJ whole genome shotgun (WGS) entry which is preliminary data.</text>
</comment>
<accession>A0A2A6FTR5</accession>
<dbReference type="PANTHER" id="PTHR33653:SF1">
    <property type="entry name" value="RIBONUCLEASE VAPC2"/>
    <property type="match status" value="1"/>
</dbReference>
<dbReference type="Proteomes" id="UP000219994">
    <property type="component" value="Unassembled WGS sequence"/>
</dbReference>
<keyword evidence="3 8" id="KW-0540">Nuclease</keyword>
<dbReference type="EMBL" id="NAEP01000018">
    <property type="protein sequence ID" value="PDQ36284.1"/>
    <property type="molecule type" value="Genomic_DNA"/>
</dbReference>
<dbReference type="Pfam" id="PF01850">
    <property type="entry name" value="PIN"/>
    <property type="match status" value="1"/>
</dbReference>
<comment type="similarity">
    <text evidence="7 8">Belongs to the PINc/VapC protein family.</text>
</comment>
<dbReference type="SUPFAM" id="SSF88723">
    <property type="entry name" value="PIN domain-like"/>
    <property type="match status" value="1"/>
</dbReference>
<dbReference type="HAMAP" id="MF_00265">
    <property type="entry name" value="VapC_Nob1"/>
    <property type="match status" value="1"/>
</dbReference>
<dbReference type="GO" id="GO:0000287">
    <property type="term" value="F:magnesium ion binding"/>
    <property type="evidence" value="ECO:0007669"/>
    <property type="project" value="UniProtKB-UniRule"/>
</dbReference>
<name>A0A2A6FTR5_9MICO</name>
<feature type="binding site" evidence="8">
    <location>
        <position position="103"/>
    </location>
    <ligand>
        <name>Mg(2+)</name>
        <dbReference type="ChEBI" id="CHEBI:18420"/>
    </ligand>
</feature>
<organism evidence="10 11">
    <name type="scientific">Candidatus Lumbricidiphila eiseniae</name>
    <dbReference type="NCBI Taxonomy" id="1969409"/>
    <lineage>
        <taxon>Bacteria</taxon>
        <taxon>Bacillati</taxon>
        <taxon>Actinomycetota</taxon>
        <taxon>Actinomycetes</taxon>
        <taxon>Micrococcales</taxon>
        <taxon>Microbacteriaceae</taxon>
        <taxon>Candidatus Lumbricidiphila</taxon>
    </lineage>
</organism>
<dbReference type="InterPro" id="IPR022907">
    <property type="entry name" value="VapC_family"/>
</dbReference>
<dbReference type="InterPro" id="IPR002716">
    <property type="entry name" value="PIN_dom"/>
</dbReference>
<evidence type="ECO:0000256" key="3">
    <source>
        <dbReference type="ARBA" id="ARBA00022722"/>
    </source>
</evidence>
<dbReference type="InterPro" id="IPR029060">
    <property type="entry name" value="PIN-like_dom_sf"/>
</dbReference>
<dbReference type="CDD" id="cd18731">
    <property type="entry name" value="PIN_NgFitB-like"/>
    <property type="match status" value="1"/>
</dbReference>
<evidence type="ECO:0000256" key="4">
    <source>
        <dbReference type="ARBA" id="ARBA00022723"/>
    </source>
</evidence>
<keyword evidence="4 8" id="KW-0479">Metal-binding</keyword>
<dbReference type="PANTHER" id="PTHR33653">
    <property type="entry name" value="RIBONUCLEASE VAPC2"/>
    <property type="match status" value="1"/>
</dbReference>
<comment type="cofactor">
    <cofactor evidence="1 8">
        <name>Mg(2+)</name>
        <dbReference type="ChEBI" id="CHEBI:18420"/>
    </cofactor>
</comment>
<feature type="binding site" evidence="8">
    <location>
        <position position="5"/>
    </location>
    <ligand>
        <name>Mg(2+)</name>
        <dbReference type="ChEBI" id="CHEBI:18420"/>
    </ligand>
</feature>
<dbReference type="GO" id="GO:0004540">
    <property type="term" value="F:RNA nuclease activity"/>
    <property type="evidence" value="ECO:0007669"/>
    <property type="project" value="InterPro"/>
</dbReference>
<comment type="function">
    <text evidence="8">Toxic component of a toxin-antitoxin (TA) system. An RNase.</text>
</comment>
<dbReference type="GO" id="GO:0016787">
    <property type="term" value="F:hydrolase activity"/>
    <property type="evidence" value="ECO:0007669"/>
    <property type="project" value="UniProtKB-KW"/>
</dbReference>
<protein>
    <recommendedName>
        <fullName evidence="8">Ribonuclease VapC</fullName>
        <shortName evidence="8">RNase VapC</shortName>
        <ecNumber evidence="8">3.1.-.-</ecNumber>
    </recommendedName>
    <alternativeName>
        <fullName evidence="8">Toxin VapC</fullName>
    </alternativeName>
</protein>
<evidence type="ECO:0000256" key="6">
    <source>
        <dbReference type="ARBA" id="ARBA00022842"/>
    </source>
</evidence>
<reference evidence="11" key="1">
    <citation type="submission" date="2017-03" db="EMBL/GenBank/DDBJ databases">
        <authorList>
            <person name="Lund M.B."/>
        </authorList>
    </citation>
    <scope>NUCLEOTIDE SEQUENCE [LARGE SCALE GENOMIC DNA]</scope>
</reference>
<evidence type="ECO:0000256" key="2">
    <source>
        <dbReference type="ARBA" id="ARBA00022649"/>
    </source>
</evidence>
<dbReference type="Gene3D" id="3.40.50.1010">
    <property type="entry name" value="5'-nuclease"/>
    <property type="match status" value="1"/>
</dbReference>
<keyword evidence="6 8" id="KW-0460">Magnesium</keyword>
<evidence type="ECO:0000313" key="11">
    <source>
        <dbReference type="Proteomes" id="UP000219994"/>
    </source>
</evidence>
<evidence type="ECO:0000256" key="1">
    <source>
        <dbReference type="ARBA" id="ARBA00001946"/>
    </source>
</evidence>
<dbReference type="EC" id="3.1.-.-" evidence="8"/>
<sequence length="139" mass="14875">MIVLDTNVVSEAMRPKPNPGVLTWLNAQAADTLYLSSVSLAELLFGIGALPVGARKNRLAQALDRLLALFPGRVLPFDQDAARRYADMAVTARTVGRPLPTVDGYLAATAAARGFAVSTRNVKDFGDTGVELIDPWQGH</sequence>
<dbReference type="AlphaFoldDB" id="A0A2A6FTR5"/>
<dbReference type="InterPro" id="IPR050556">
    <property type="entry name" value="Type_II_TA_system_RNase"/>
</dbReference>
<keyword evidence="2 8" id="KW-1277">Toxin-antitoxin system</keyword>
<keyword evidence="5 8" id="KW-0378">Hydrolase</keyword>
<evidence type="ECO:0000313" key="10">
    <source>
        <dbReference type="EMBL" id="PDQ36284.1"/>
    </source>
</evidence>